<dbReference type="EC" id="2.7.6.3" evidence="3"/>
<protein>
    <recommendedName>
        <fullName evidence="4">2-amino-4-hydroxy-6-hydroxymethyldihydropteridine pyrophosphokinase</fullName>
        <ecNumber evidence="3">2.7.6.3</ecNumber>
    </recommendedName>
    <alternativeName>
        <fullName evidence="11">6-hydroxymethyl-7,8-dihydropterin pyrophosphokinase</fullName>
    </alternativeName>
    <alternativeName>
        <fullName evidence="12">7,8-dihydro-6-hydroxymethylpterin-pyrophosphokinase</fullName>
    </alternativeName>
</protein>
<dbReference type="PANTHER" id="PTHR43071:SF1">
    <property type="entry name" value="2-AMINO-4-HYDROXY-6-HYDROXYMETHYLDIHYDROPTERIDINE PYROPHOSPHOKINASE"/>
    <property type="match status" value="1"/>
</dbReference>
<keyword evidence="9" id="KW-0289">Folate biosynthesis</keyword>
<dbReference type="GO" id="GO:0046654">
    <property type="term" value="P:tetrahydrofolate biosynthetic process"/>
    <property type="evidence" value="ECO:0007669"/>
    <property type="project" value="UniProtKB-UniPathway"/>
</dbReference>
<dbReference type="UniPathway" id="UPA00077">
    <property type="reaction ID" value="UER00155"/>
</dbReference>
<evidence type="ECO:0000256" key="2">
    <source>
        <dbReference type="ARBA" id="ARBA00005810"/>
    </source>
</evidence>
<evidence type="ECO:0000256" key="6">
    <source>
        <dbReference type="ARBA" id="ARBA00022741"/>
    </source>
</evidence>
<keyword evidence="6" id="KW-0547">Nucleotide-binding</keyword>
<dbReference type="GO" id="GO:0046656">
    <property type="term" value="P:folic acid biosynthetic process"/>
    <property type="evidence" value="ECO:0007669"/>
    <property type="project" value="UniProtKB-KW"/>
</dbReference>
<dbReference type="GO" id="GO:0016301">
    <property type="term" value="F:kinase activity"/>
    <property type="evidence" value="ECO:0007669"/>
    <property type="project" value="UniProtKB-KW"/>
</dbReference>
<dbReference type="CDD" id="cd00483">
    <property type="entry name" value="HPPK"/>
    <property type="match status" value="1"/>
</dbReference>
<dbReference type="Proteomes" id="UP000284395">
    <property type="component" value="Unassembled WGS sequence"/>
</dbReference>
<dbReference type="PANTHER" id="PTHR43071">
    <property type="entry name" value="2-AMINO-4-HYDROXY-6-HYDROXYMETHYLDIHYDROPTERIDINE PYROPHOSPHOKINASE"/>
    <property type="match status" value="1"/>
</dbReference>
<dbReference type="Pfam" id="PF01288">
    <property type="entry name" value="HPPK"/>
    <property type="match status" value="1"/>
</dbReference>
<dbReference type="AlphaFoldDB" id="A0A420EQ55"/>
<evidence type="ECO:0000256" key="12">
    <source>
        <dbReference type="ARBA" id="ARBA00033413"/>
    </source>
</evidence>
<keyword evidence="15" id="KW-1185">Reference proteome</keyword>
<gene>
    <name evidence="14" type="primary">folK</name>
    <name evidence="14" type="ORF">D6851_05845</name>
</gene>
<dbReference type="EMBL" id="RAPF01000002">
    <property type="protein sequence ID" value="RKF22798.1"/>
    <property type="molecule type" value="Genomic_DNA"/>
</dbReference>
<reference evidence="14 15" key="1">
    <citation type="submission" date="2018-09" db="EMBL/GenBank/DDBJ databases">
        <title>Altererythrobacter spongiae sp. nov., isolated from a marine sponge.</title>
        <authorList>
            <person name="Zhuang L."/>
            <person name="Luo L."/>
        </authorList>
    </citation>
    <scope>NUCLEOTIDE SEQUENCE [LARGE SCALE GENOMIC DNA]</scope>
    <source>
        <strain evidence="14 15">HN-Y73</strain>
    </source>
</reference>
<evidence type="ECO:0000256" key="3">
    <source>
        <dbReference type="ARBA" id="ARBA00013253"/>
    </source>
</evidence>
<evidence type="ECO:0000313" key="14">
    <source>
        <dbReference type="EMBL" id="RKF22798.1"/>
    </source>
</evidence>
<dbReference type="NCBIfam" id="TIGR01498">
    <property type="entry name" value="folK"/>
    <property type="match status" value="1"/>
</dbReference>
<dbReference type="GO" id="GO:0005524">
    <property type="term" value="F:ATP binding"/>
    <property type="evidence" value="ECO:0007669"/>
    <property type="project" value="UniProtKB-KW"/>
</dbReference>
<evidence type="ECO:0000313" key="15">
    <source>
        <dbReference type="Proteomes" id="UP000284395"/>
    </source>
</evidence>
<dbReference type="Gene3D" id="3.30.70.560">
    <property type="entry name" value="7,8-Dihydro-6-hydroxymethylpterin-pyrophosphokinase HPPK"/>
    <property type="match status" value="1"/>
</dbReference>
<evidence type="ECO:0000256" key="7">
    <source>
        <dbReference type="ARBA" id="ARBA00022777"/>
    </source>
</evidence>
<dbReference type="InterPro" id="IPR035907">
    <property type="entry name" value="Hppk_sf"/>
</dbReference>
<dbReference type="OrthoDB" id="9808041at2"/>
<evidence type="ECO:0000256" key="11">
    <source>
        <dbReference type="ARBA" id="ARBA00029766"/>
    </source>
</evidence>
<feature type="domain" description="7,8-dihydro-6-hydroxymethylpterin-pyrophosphokinase" evidence="13">
    <location>
        <begin position="7"/>
        <end position="136"/>
    </location>
</feature>
<keyword evidence="5 14" id="KW-0808">Transferase</keyword>
<accession>A0A420EQ55</accession>
<keyword evidence="7 14" id="KW-0418">Kinase</keyword>
<evidence type="ECO:0000256" key="1">
    <source>
        <dbReference type="ARBA" id="ARBA00005051"/>
    </source>
</evidence>
<evidence type="ECO:0000256" key="9">
    <source>
        <dbReference type="ARBA" id="ARBA00022909"/>
    </source>
</evidence>
<dbReference type="GO" id="GO:0003848">
    <property type="term" value="F:2-amino-4-hydroxy-6-hydroxymethyldihydropteridine diphosphokinase activity"/>
    <property type="evidence" value="ECO:0007669"/>
    <property type="project" value="UniProtKB-EC"/>
</dbReference>
<evidence type="ECO:0000256" key="8">
    <source>
        <dbReference type="ARBA" id="ARBA00022840"/>
    </source>
</evidence>
<keyword evidence="8" id="KW-0067">ATP-binding</keyword>
<evidence type="ECO:0000256" key="10">
    <source>
        <dbReference type="ARBA" id="ARBA00029409"/>
    </source>
</evidence>
<comment type="caution">
    <text evidence="14">The sequence shown here is derived from an EMBL/GenBank/DDBJ whole genome shotgun (WGS) entry which is preliminary data.</text>
</comment>
<name>A0A420EQ55_9SPHN</name>
<comment type="function">
    <text evidence="10">Catalyzes the transfer of pyrophosphate from adenosine triphosphate (ATP) to 6-hydroxymethyl-7,8-dihydropterin, an enzymatic step in folate biosynthesis pathway.</text>
</comment>
<comment type="similarity">
    <text evidence="2">Belongs to the HPPK family.</text>
</comment>
<sequence>MREFYLVALGSNQRHHRFGSPRVILGSVAGILESAECNVLAVAPVITSDPVGPSMRRYANGALLLATERKPEELLRLLKQIEAAYDRDNRGQRWRSRTLDLDIILWSGGAYESKILTIPHRLFRERRFVTGPASAICGDWRDPSTNFTVKQLHARLTKPHTPPRERRVVGPLAQSVEQLTFNQ</sequence>
<dbReference type="SUPFAM" id="SSF55083">
    <property type="entry name" value="6-hydroxymethyl-7,8-dihydropterin pyrophosphokinase, HPPK"/>
    <property type="match status" value="1"/>
</dbReference>
<organism evidence="14 15">
    <name type="scientific">Altericroceibacterium spongiae</name>
    <dbReference type="NCBI Taxonomy" id="2320269"/>
    <lineage>
        <taxon>Bacteria</taxon>
        <taxon>Pseudomonadati</taxon>
        <taxon>Pseudomonadota</taxon>
        <taxon>Alphaproteobacteria</taxon>
        <taxon>Sphingomonadales</taxon>
        <taxon>Erythrobacteraceae</taxon>
        <taxon>Altericroceibacterium</taxon>
    </lineage>
</organism>
<evidence type="ECO:0000259" key="13">
    <source>
        <dbReference type="Pfam" id="PF01288"/>
    </source>
</evidence>
<proteinExistence type="inferred from homology"/>
<dbReference type="InterPro" id="IPR000550">
    <property type="entry name" value="Hppk"/>
</dbReference>
<dbReference type="RefSeq" id="WP_120323992.1">
    <property type="nucleotide sequence ID" value="NZ_RAPF01000002.1"/>
</dbReference>
<evidence type="ECO:0000256" key="4">
    <source>
        <dbReference type="ARBA" id="ARBA00016218"/>
    </source>
</evidence>
<comment type="pathway">
    <text evidence="1">Cofactor biosynthesis; tetrahydrofolate biosynthesis; 2-amino-4-hydroxy-6-hydroxymethyl-7,8-dihydropteridine diphosphate from 7,8-dihydroneopterin triphosphate: step 4/4.</text>
</comment>
<evidence type="ECO:0000256" key="5">
    <source>
        <dbReference type="ARBA" id="ARBA00022679"/>
    </source>
</evidence>